<organism evidence="2 3">
    <name type="scientific">Fuerstiella marisgermanici</name>
    <dbReference type="NCBI Taxonomy" id="1891926"/>
    <lineage>
        <taxon>Bacteria</taxon>
        <taxon>Pseudomonadati</taxon>
        <taxon>Planctomycetota</taxon>
        <taxon>Planctomycetia</taxon>
        <taxon>Planctomycetales</taxon>
        <taxon>Planctomycetaceae</taxon>
        <taxon>Fuerstiella</taxon>
    </lineage>
</organism>
<dbReference type="GO" id="GO:0046872">
    <property type="term" value="F:metal ion binding"/>
    <property type="evidence" value="ECO:0007669"/>
    <property type="project" value="UniProtKB-KW"/>
</dbReference>
<dbReference type="SUPFAM" id="SSF101478">
    <property type="entry name" value="ADP-ribosylglycohydrolase"/>
    <property type="match status" value="1"/>
</dbReference>
<dbReference type="KEGG" id="fmr:Fuma_02982"/>
<dbReference type="InterPro" id="IPR050792">
    <property type="entry name" value="ADP-ribosylglycohydrolase"/>
</dbReference>
<feature type="binding site" evidence="1">
    <location>
        <position position="48"/>
    </location>
    <ligand>
        <name>Mg(2+)</name>
        <dbReference type="ChEBI" id="CHEBI:18420"/>
        <label>1</label>
    </ligand>
</feature>
<proteinExistence type="predicted"/>
<dbReference type="EMBL" id="CP017641">
    <property type="protein sequence ID" value="APZ93365.1"/>
    <property type="molecule type" value="Genomic_DNA"/>
</dbReference>
<accession>A0A1P8WH46</accession>
<comment type="cofactor">
    <cofactor evidence="1">
        <name>Mg(2+)</name>
        <dbReference type="ChEBI" id="CHEBI:18420"/>
    </cofactor>
    <text evidence="1">Binds 2 magnesium ions per subunit.</text>
</comment>
<keyword evidence="2" id="KW-0378">Hydrolase</keyword>
<dbReference type="Proteomes" id="UP000187735">
    <property type="component" value="Chromosome"/>
</dbReference>
<dbReference type="OrthoDB" id="9798107at2"/>
<feature type="binding site" evidence="1">
    <location>
        <position position="261"/>
    </location>
    <ligand>
        <name>Mg(2+)</name>
        <dbReference type="ChEBI" id="CHEBI:18420"/>
        <label>1</label>
    </ligand>
</feature>
<reference evidence="2 3" key="1">
    <citation type="journal article" date="2016" name="Front. Microbiol.">
        <title>Fuerstia marisgermanicae gen. nov., sp. nov., an Unusual Member of the Phylum Planctomycetes from the German Wadden Sea.</title>
        <authorList>
            <person name="Kohn T."/>
            <person name="Heuer A."/>
            <person name="Jogler M."/>
            <person name="Vollmers J."/>
            <person name="Boedeker C."/>
            <person name="Bunk B."/>
            <person name="Rast P."/>
            <person name="Borchert D."/>
            <person name="Glockner I."/>
            <person name="Freese H.M."/>
            <person name="Klenk H.P."/>
            <person name="Overmann J."/>
            <person name="Kaster A.K."/>
            <person name="Rohde M."/>
            <person name="Wiegand S."/>
            <person name="Jogler C."/>
        </authorList>
    </citation>
    <scope>NUCLEOTIDE SEQUENCE [LARGE SCALE GENOMIC DNA]</scope>
    <source>
        <strain evidence="2 3">NH11</strain>
    </source>
</reference>
<keyword evidence="3" id="KW-1185">Reference proteome</keyword>
<gene>
    <name evidence="2" type="ORF">Fuma_02982</name>
</gene>
<evidence type="ECO:0000256" key="1">
    <source>
        <dbReference type="PIRSR" id="PIRSR605502-1"/>
    </source>
</evidence>
<feature type="binding site" evidence="1">
    <location>
        <position position="258"/>
    </location>
    <ligand>
        <name>Mg(2+)</name>
        <dbReference type="ChEBI" id="CHEBI:18420"/>
        <label>1</label>
    </ligand>
</feature>
<evidence type="ECO:0000313" key="2">
    <source>
        <dbReference type="EMBL" id="APZ93365.1"/>
    </source>
</evidence>
<protein>
    <submittedName>
        <fullName evidence="2">ADP-ribosyl-[dinitrogen reductase] hydrolase</fullName>
    </submittedName>
</protein>
<dbReference type="RefSeq" id="WP_077024835.1">
    <property type="nucleotide sequence ID" value="NZ_CP017641.1"/>
</dbReference>
<dbReference type="Gene3D" id="1.10.4080.10">
    <property type="entry name" value="ADP-ribosylation/Crystallin J1"/>
    <property type="match status" value="1"/>
</dbReference>
<keyword evidence="1" id="KW-0479">Metal-binding</keyword>
<dbReference type="Pfam" id="PF03747">
    <property type="entry name" value="ADP_ribosyl_GH"/>
    <property type="match status" value="1"/>
</dbReference>
<dbReference type="InterPro" id="IPR036705">
    <property type="entry name" value="Ribosyl_crysJ1_sf"/>
</dbReference>
<feature type="binding site" evidence="1">
    <location>
        <position position="260"/>
    </location>
    <ligand>
        <name>Mg(2+)</name>
        <dbReference type="ChEBI" id="CHEBI:18420"/>
        <label>1</label>
    </ligand>
</feature>
<sequence length="297" mass="32551">MTEDRLGRACLSLDGLSIGDAFGQQFFSPNVAAESKRSNPPTPPWNYTDDTEMAIALTETLRVCESVDQEFFVQQLVERYQSEPNRGYGAGARRLLEDVAEGGCWKTLSQQMFSGSGSHGNGAAMRVSPLVAWFADDIDLTIKQAALSAEVTHTHPEAIVGAIAVALSSGWAWRRRSEQPEELIPWVISKLDQSEVRRRLEWVATYPLDTWAYTIASQVGCGDEISSQDTVPFCLWMAAAHLNDYSEAMWTAARVGGDMDTTCAIIGGIVAMSVGSEGIPADWKLNREPLGWSSRPN</sequence>
<dbReference type="GO" id="GO:0016787">
    <property type="term" value="F:hydrolase activity"/>
    <property type="evidence" value="ECO:0007669"/>
    <property type="project" value="UniProtKB-KW"/>
</dbReference>
<name>A0A1P8WH46_9PLAN</name>
<feature type="binding site" evidence="1">
    <location>
        <position position="50"/>
    </location>
    <ligand>
        <name>Mg(2+)</name>
        <dbReference type="ChEBI" id="CHEBI:18420"/>
        <label>1</label>
    </ligand>
</feature>
<evidence type="ECO:0000313" key="3">
    <source>
        <dbReference type="Proteomes" id="UP000187735"/>
    </source>
</evidence>
<keyword evidence="1" id="KW-0460">Magnesium</keyword>
<dbReference type="PANTHER" id="PTHR16222:SF12">
    <property type="entry name" value="ADP-RIBOSYLGLYCOHYDROLASE-RELATED"/>
    <property type="match status" value="1"/>
</dbReference>
<dbReference type="InterPro" id="IPR005502">
    <property type="entry name" value="Ribosyl_crysJ1"/>
</dbReference>
<dbReference type="STRING" id="1891926.Fuma_02982"/>
<feature type="binding site" evidence="1">
    <location>
        <position position="49"/>
    </location>
    <ligand>
        <name>Mg(2+)</name>
        <dbReference type="ChEBI" id="CHEBI:18420"/>
        <label>1</label>
    </ligand>
</feature>
<dbReference type="PANTHER" id="PTHR16222">
    <property type="entry name" value="ADP-RIBOSYLGLYCOHYDROLASE"/>
    <property type="match status" value="1"/>
</dbReference>
<dbReference type="AlphaFoldDB" id="A0A1P8WH46"/>